<evidence type="ECO:0000256" key="6">
    <source>
        <dbReference type="ARBA" id="ARBA00022853"/>
    </source>
</evidence>
<dbReference type="GO" id="GO:0040029">
    <property type="term" value="P:epigenetic regulation of gene expression"/>
    <property type="evidence" value="ECO:0007669"/>
    <property type="project" value="TreeGrafter"/>
</dbReference>
<dbReference type="Pfam" id="PF00850">
    <property type="entry name" value="Hist_deacetyl"/>
    <property type="match status" value="1"/>
</dbReference>
<dbReference type="SUPFAM" id="SSF52768">
    <property type="entry name" value="Arginase/deacetylase"/>
    <property type="match status" value="1"/>
</dbReference>
<dbReference type="EMBL" id="JASMQC010000126">
    <property type="protein sequence ID" value="KAK1928127.1"/>
    <property type="molecule type" value="Genomic_DNA"/>
</dbReference>
<dbReference type="InterPro" id="IPR037138">
    <property type="entry name" value="His_deacetylse_dom_sf"/>
</dbReference>
<protein>
    <recommendedName>
        <fullName evidence="3">histone deacetylase</fullName>
        <ecNumber evidence="3">3.5.1.98</ecNumber>
    </recommendedName>
</protein>
<feature type="compositionally biased region" description="Basic and acidic residues" evidence="10">
    <location>
        <begin position="253"/>
        <end position="270"/>
    </location>
</feature>
<name>A0AAD9FXK5_9STRA</name>
<sequence>MMQKSNQLSQYFPGTGKSCQTGNRVNVALENTGAGSGSQAFRAALQLKVLPAMRAFQPDIIFISAGFDGHRDDILGGVAAVNNPNVPAGYVEEDYAWATLEVLKLAAEVCDGRVVSVLEGGYDVRRETNSLAKSVAAHVAAISAYEAARRKTGDNITGDVEMKEEETAIAPSSTIKTEEHPVKKEPTGLLEKLLETNLDSGDVIIIDDDDNEETKAVEETHEAEVDDVEDEDTGEEGDDGDVAMEDVEPESEEPQHDKDSHSMEVDDSHS</sequence>
<keyword evidence="5" id="KW-0378">Hydrolase</keyword>
<dbReference type="PANTHER" id="PTHR10625:SF5">
    <property type="entry name" value="HISTONE DEACETYLASE"/>
    <property type="match status" value="1"/>
</dbReference>
<evidence type="ECO:0000256" key="7">
    <source>
        <dbReference type="ARBA" id="ARBA00023015"/>
    </source>
</evidence>
<evidence type="ECO:0000256" key="2">
    <source>
        <dbReference type="ARBA" id="ARBA00007738"/>
    </source>
</evidence>
<dbReference type="PANTHER" id="PTHR10625">
    <property type="entry name" value="HISTONE DEACETYLASE HDAC1-RELATED"/>
    <property type="match status" value="1"/>
</dbReference>
<evidence type="ECO:0000256" key="5">
    <source>
        <dbReference type="ARBA" id="ARBA00022801"/>
    </source>
</evidence>
<keyword evidence="9" id="KW-0539">Nucleus</keyword>
<feature type="compositionally biased region" description="Acidic residues" evidence="10">
    <location>
        <begin position="224"/>
        <end position="252"/>
    </location>
</feature>
<dbReference type="Proteomes" id="UP001259832">
    <property type="component" value="Unassembled WGS sequence"/>
</dbReference>
<evidence type="ECO:0000256" key="4">
    <source>
        <dbReference type="ARBA" id="ARBA00022491"/>
    </source>
</evidence>
<keyword evidence="6" id="KW-0156">Chromatin regulator</keyword>
<reference evidence="12" key="1">
    <citation type="submission" date="2023-08" db="EMBL/GenBank/DDBJ databases">
        <title>Reference Genome Resource for the Citrus Pathogen Phytophthora citrophthora.</title>
        <authorList>
            <person name="Moller H."/>
            <person name="Coetzee B."/>
            <person name="Rose L.J."/>
            <person name="Van Niekerk J.M."/>
        </authorList>
    </citation>
    <scope>NUCLEOTIDE SEQUENCE</scope>
    <source>
        <strain evidence="12">STE-U-9442</strain>
    </source>
</reference>
<dbReference type="Gene3D" id="3.40.800.20">
    <property type="entry name" value="Histone deacetylase domain"/>
    <property type="match status" value="1"/>
</dbReference>
<organism evidence="12 13">
    <name type="scientific">Phytophthora citrophthora</name>
    <dbReference type="NCBI Taxonomy" id="4793"/>
    <lineage>
        <taxon>Eukaryota</taxon>
        <taxon>Sar</taxon>
        <taxon>Stramenopiles</taxon>
        <taxon>Oomycota</taxon>
        <taxon>Peronosporomycetes</taxon>
        <taxon>Peronosporales</taxon>
        <taxon>Peronosporaceae</taxon>
        <taxon>Phytophthora</taxon>
    </lineage>
</organism>
<dbReference type="GO" id="GO:0000118">
    <property type="term" value="C:histone deacetylase complex"/>
    <property type="evidence" value="ECO:0007669"/>
    <property type="project" value="TreeGrafter"/>
</dbReference>
<dbReference type="GO" id="GO:0141221">
    <property type="term" value="F:histone deacetylase activity, hydrolytic mechanism"/>
    <property type="evidence" value="ECO:0007669"/>
    <property type="project" value="UniProtKB-EC"/>
</dbReference>
<comment type="similarity">
    <text evidence="2">Belongs to the histone deacetylase family. HD type 2 subfamily.</text>
</comment>
<keyword evidence="13" id="KW-1185">Reference proteome</keyword>
<feature type="region of interest" description="Disordered" evidence="10">
    <location>
        <begin position="204"/>
        <end position="270"/>
    </location>
</feature>
<evidence type="ECO:0000256" key="10">
    <source>
        <dbReference type="SAM" id="MobiDB-lite"/>
    </source>
</evidence>
<keyword evidence="8" id="KW-0804">Transcription</keyword>
<comment type="caution">
    <text evidence="12">The sequence shown here is derived from an EMBL/GenBank/DDBJ whole genome shotgun (WGS) entry which is preliminary data.</text>
</comment>
<evidence type="ECO:0000256" key="3">
    <source>
        <dbReference type="ARBA" id="ARBA00012111"/>
    </source>
</evidence>
<dbReference type="AlphaFoldDB" id="A0AAD9FXK5"/>
<keyword evidence="4" id="KW-0678">Repressor</keyword>
<dbReference type="GO" id="GO:0005737">
    <property type="term" value="C:cytoplasm"/>
    <property type="evidence" value="ECO:0007669"/>
    <property type="project" value="TreeGrafter"/>
</dbReference>
<evidence type="ECO:0000256" key="1">
    <source>
        <dbReference type="ARBA" id="ARBA00004123"/>
    </source>
</evidence>
<dbReference type="InterPro" id="IPR023696">
    <property type="entry name" value="Ureohydrolase_dom_sf"/>
</dbReference>
<proteinExistence type="inferred from homology"/>
<evidence type="ECO:0000256" key="9">
    <source>
        <dbReference type="ARBA" id="ARBA00023242"/>
    </source>
</evidence>
<evidence type="ECO:0000256" key="8">
    <source>
        <dbReference type="ARBA" id="ARBA00023163"/>
    </source>
</evidence>
<dbReference type="InterPro" id="IPR023801">
    <property type="entry name" value="His_deacetylse_dom"/>
</dbReference>
<keyword evidence="7" id="KW-0805">Transcription regulation</keyword>
<accession>A0AAD9FXK5</accession>
<gene>
    <name evidence="12" type="ORF">P3T76_016408</name>
</gene>
<evidence type="ECO:0000313" key="13">
    <source>
        <dbReference type="Proteomes" id="UP001259832"/>
    </source>
</evidence>
<comment type="subcellular location">
    <subcellularLocation>
        <location evidence="1">Nucleus</location>
    </subcellularLocation>
</comment>
<dbReference type="EC" id="3.5.1.98" evidence="3"/>
<feature type="compositionally biased region" description="Basic and acidic residues" evidence="10">
    <location>
        <begin position="213"/>
        <end position="223"/>
    </location>
</feature>
<evidence type="ECO:0000259" key="11">
    <source>
        <dbReference type="Pfam" id="PF00850"/>
    </source>
</evidence>
<feature type="domain" description="Histone deacetylase" evidence="11">
    <location>
        <begin position="9"/>
        <end position="138"/>
    </location>
</feature>
<evidence type="ECO:0000313" key="12">
    <source>
        <dbReference type="EMBL" id="KAK1928127.1"/>
    </source>
</evidence>